<dbReference type="Proteomes" id="UP000321532">
    <property type="component" value="Unassembled WGS sequence"/>
</dbReference>
<dbReference type="Pfam" id="PF00535">
    <property type="entry name" value="Glycos_transf_2"/>
    <property type="match status" value="1"/>
</dbReference>
<dbReference type="OrthoDB" id="6307329at2"/>
<accession>A0A512AU64</accession>
<dbReference type="InterPro" id="IPR001173">
    <property type="entry name" value="Glyco_trans_2-like"/>
</dbReference>
<proteinExistence type="predicted"/>
<reference evidence="2 3" key="1">
    <citation type="submission" date="2019-07" db="EMBL/GenBank/DDBJ databases">
        <title>Whole genome shotgun sequence of Adhaeribacter aerolatus NBRC 106133.</title>
        <authorList>
            <person name="Hosoyama A."/>
            <person name="Uohara A."/>
            <person name="Ohji S."/>
            <person name="Ichikawa N."/>
        </authorList>
    </citation>
    <scope>NUCLEOTIDE SEQUENCE [LARGE SCALE GENOMIC DNA]</scope>
    <source>
        <strain evidence="2 3">NBRC 106133</strain>
    </source>
</reference>
<comment type="caution">
    <text evidence="2">The sequence shown here is derived from an EMBL/GenBank/DDBJ whole genome shotgun (WGS) entry which is preliminary data.</text>
</comment>
<dbReference type="AlphaFoldDB" id="A0A512AU64"/>
<dbReference type="GO" id="GO:0016758">
    <property type="term" value="F:hexosyltransferase activity"/>
    <property type="evidence" value="ECO:0007669"/>
    <property type="project" value="UniProtKB-ARBA"/>
</dbReference>
<dbReference type="RefSeq" id="WP_146895317.1">
    <property type="nucleotide sequence ID" value="NZ_BJYS01000004.1"/>
</dbReference>
<evidence type="ECO:0000313" key="3">
    <source>
        <dbReference type="Proteomes" id="UP000321532"/>
    </source>
</evidence>
<evidence type="ECO:0000259" key="1">
    <source>
        <dbReference type="Pfam" id="PF00535"/>
    </source>
</evidence>
<evidence type="ECO:0000313" key="2">
    <source>
        <dbReference type="EMBL" id="GEO03223.1"/>
    </source>
</evidence>
<protein>
    <recommendedName>
        <fullName evidence="1">Glycosyltransferase 2-like domain-containing protein</fullName>
    </recommendedName>
</protein>
<sequence>MSSLVSIIMPAYNSSKFIGDSIQSVLAQTYSFWELIIVDDGSTDNTKEIVDTFIKLDKRIKYFWQLNGKQGRARNKGIEYSTGDYLAFLDSDDLWENDKLSFQINLINEMKVDLVFGNCYLFDDHNRLGVTNIQKNIYFGELGIKAFIQNNQVSILTVLCKRDIVVNVKGFSEKLDIQNAEDYHLWLRLMLSGYTFYSDDRVIAGYRQHSGSITNEDKTASLQVINALLDVSVYNLKWQSFIYDCISKKLKRYLYHHKLNTQEKVLLVLNQIYQVKNGLLPLRFLLILRNVIGERLFRKLLIGYI</sequence>
<dbReference type="PANTHER" id="PTHR22916">
    <property type="entry name" value="GLYCOSYLTRANSFERASE"/>
    <property type="match status" value="1"/>
</dbReference>
<dbReference type="PANTHER" id="PTHR22916:SF3">
    <property type="entry name" value="UDP-GLCNAC:BETAGAL BETA-1,3-N-ACETYLGLUCOSAMINYLTRANSFERASE-LIKE PROTEIN 1"/>
    <property type="match status" value="1"/>
</dbReference>
<dbReference type="InterPro" id="IPR029044">
    <property type="entry name" value="Nucleotide-diphossugar_trans"/>
</dbReference>
<organism evidence="2 3">
    <name type="scientific">Adhaeribacter aerolatus</name>
    <dbReference type="NCBI Taxonomy" id="670289"/>
    <lineage>
        <taxon>Bacteria</taxon>
        <taxon>Pseudomonadati</taxon>
        <taxon>Bacteroidota</taxon>
        <taxon>Cytophagia</taxon>
        <taxon>Cytophagales</taxon>
        <taxon>Hymenobacteraceae</taxon>
        <taxon>Adhaeribacter</taxon>
    </lineage>
</organism>
<feature type="domain" description="Glycosyltransferase 2-like" evidence="1">
    <location>
        <begin position="6"/>
        <end position="139"/>
    </location>
</feature>
<gene>
    <name evidence="2" type="ORF">AAE02nite_08870</name>
</gene>
<dbReference type="SUPFAM" id="SSF53448">
    <property type="entry name" value="Nucleotide-diphospho-sugar transferases"/>
    <property type="match status" value="1"/>
</dbReference>
<dbReference type="Gene3D" id="3.90.550.10">
    <property type="entry name" value="Spore Coat Polysaccharide Biosynthesis Protein SpsA, Chain A"/>
    <property type="match status" value="1"/>
</dbReference>
<keyword evidence="3" id="KW-1185">Reference proteome</keyword>
<name>A0A512AU64_9BACT</name>
<dbReference type="EMBL" id="BJYS01000004">
    <property type="protein sequence ID" value="GEO03223.1"/>
    <property type="molecule type" value="Genomic_DNA"/>
</dbReference>